<proteinExistence type="predicted"/>
<dbReference type="OrthoDB" id="69177at2759"/>
<protein>
    <recommendedName>
        <fullName evidence="4">Prolyl 4-hydroxylase alpha subunit Fe(2+) 2OG dioxygenase domain-containing protein</fullName>
    </recommendedName>
</protein>
<sequence>LKGGSTRFWSSYRTKFMDVEAKRGRVLIFQQRMLWHSGKPVTEGTKITMKSNLMFEWVPLKPQILTGEKKEGGRVDGRTESVKETTV</sequence>
<feature type="region of interest" description="Disordered" evidence="1">
    <location>
        <begin position="68"/>
        <end position="87"/>
    </location>
</feature>
<dbReference type="EMBL" id="PYWC01000060">
    <property type="protein sequence ID" value="PWW74538.1"/>
    <property type="molecule type" value="Genomic_DNA"/>
</dbReference>
<gene>
    <name evidence="2" type="ORF">C7212DRAFT_207921</name>
</gene>
<evidence type="ECO:0000256" key="1">
    <source>
        <dbReference type="SAM" id="MobiDB-lite"/>
    </source>
</evidence>
<dbReference type="AlphaFoldDB" id="A0A317SJS2"/>
<evidence type="ECO:0000313" key="2">
    <source>
        <dbReference type="EMBL" id="PWW74538.1"/>
    </source>
</evidence>
<accession>A0A317SJS2</accession>
<keyword evidence="3" id="KW-1185">Reference proteome</keyword>
<dbReference type="Gene3D" id="2.60.120.620">
    <property type="entry name" value="q2cbj1_9rhob like domain"/>
    <property type="match status" value="1"/>
</dbReference>
<evidence type="ECO:0000313" key="3">
    <source>
        <dbReference type="Proteomes" id="UP000246991"/>
    </source>
</evidence>
<comment type="caution">
    <text evidence="2">The sequence shown here is derived from an EMBL/GenBank/DDBJ whole genome shotgun (WGS) entry which is preliminary data.</text>
</comment>
<organism evidence="2 3">
    <name type="scientific">Tuber magnatum</name>
    <name type="common">white Piedmont truffle</name>
    <dbReference type="NCBI Taxonomy" id="42249"/>
    <lineage>
        <taxon>Eukaryota</taxon>
        <taxon>Fungi</taxon>
        <taxon>Dikarya</taxon>
        <taxon>Ascomycota</taxon>
        <taxon>Pezizomycotina</taxon>
        <taxon>Pezizomycetes</taxon>
        <taxon>Pezizales</taxon>
        <taxon>Tuberaceae</taxon>
        <taxon>Tuber</taxon>
    </lineage>
</organism>
<dbReference type="STRING" id="42249.A0A317SJS2"/>
<dbReference type="Proteomes" id="UP000246991">
    <property type="component" value="Unassembled WGS sequence"/>
</dbReference>
<feature type="non-terminal residue" evidence="2">
    <location>
        <position position="1"/>
    </location>
</feature>
<name>A0A317SJS2_9PEZI</name>
<evidence type="ECO:0008006" key="4">
    <source>
        <dbReference type="Google" id="ProtNLM"/>
    </source>
</evidence>
<reference evidence="2 3" key="1">
    <citation type="submission" date="2018-03" db="EMBL/GenBank/DDBJ databases">
        <title>Genomes of Pezizomycetes fungi and the evolution of truffles.</title>
        <authorList>
            <person name="Murat C."/>
            <person name="Payen T."/>
            <person name="Noel B."/>
            <person name="Kuo A."/>
            <person name="Martin F.M."/>
        </authorList>
    </citation>
    <scope>NUCLEOTIDE SEQUENCE [LARGE SCALE GENOMIC DNA]</scope>
    <source>
        <strain evidence="2">091103-1</strain>
    </source>
</reference>